<dbReference type="EMBL" id="QQYZ01000007">
    <property type="protein sequence ID" value="RSY86043.1"/>
    <property type="molecule type" value="Genomic_DNA"/>
</dbReference>
<gene>
    <name evidence="3" type="ORF">DAH66_09310</name>
</gene>
<accession>A0A430G4E4</accession>
<dbReference type="PANTHER" id="PTHR11647">
    <property type="entry name" value="HYDRANTOINASE/DIHYDROPYRIMIDINASE FAMILY MEMBER"/>
    <property type="match status" value="1"/>
</dbReference>
<proteinExistence type="predicted"/>
<feature type="domain" description="Amidohydrolase 3" evidence="2">
    <location>
        <begin position="83"/>
        <end position="549"/>
    </location>
</feature>
<feature type="signal peptide" evidence="1">
    <location>
        <begin position="1"/>
        <end position="22"/>
    </location>
</feature>
<organism evidence="3 4">
    <name type="scientific">Sphingomonas koreensis</name>
    <dbReference type="NCBI Taxonomy" id="93064"/>
    <lineage>
        <taxon>Bacteria</taxon>
        <taxon>Pseudomonadati</taxon>
        <taxon>Pseudomonadota</taxon>
        <taxon>Alphaproteobacteria</taxon>
        <taxon>Sphingomonadales</taxon>
        <taxon>Sphingomonadaceae</taxon>
        <taxon>Sphingomonas</taxon>
    </lineage>
</organism>
<dbReference type="Gene3D" id="2.30.40.10">
    <property type="entry name" value="Urease, subunit C, domain 1"/>
    <property type="match status" value="1"/>
</dbReference>
<comment type="caution">
    <text evidence="3">The sequence shown here is derived from an EMBL/GenBank/DDBJ whole genome shotgun (WGS) entry which is preliminary data.</text>
</comment>
<evidence type="ECO:0000256" key="1">
    <source>
        <dbReference type="SAM" id="SignalP"/>
    </source>
</evidence>
<dbReference type="GO" id="GO:0016812">
    <property type="term" value="F:hydrolase activity, acting on carbon-nitrogen (but not peptide) bonds, in cyclic amides"/>
    <property type="evidence" value="ECO:0007669"/>
    <property type="project" value="TreeGrafter"/>
</dbReference>
<evidence type="ECO:0000259" key="2">
    <source>
        <dbReference type="Pfam" id="PF07969"/>
    </source>
</evidence>
<sequence length="585" mass="62067">MRKAFGLACIALAVLAGIPVTATPVPAPAANAPRQSAPAYDVVLRGGTIYDGSGKPGVKGDVAIRGERIVYVGPRAPGKAKTVIDATGMAVAPGFINMLSWGIESLIADGRGLSELKQGVTLQVFGEGESMGPLNPAMKADMVRRQSDLRYNVEWTSLGEYLDWLAKRGVSQNVASYVGAATVRIHVLGEGDVDPDAAQLARMRALVAAEMRQGALGVGSSLIYAPASYAETPELIALVDEAARCDGGYISHMRSEGDRLLEAIDELIGIARATGARAEIYHFKQAGRDNWHKIDAAIARVEAARRAGLRITADMYPYDIAGTGLDAAMPTWVQSGGLEAWIEQLRKPEVRARVIAEMKAPGVGWENMYRAAGGASGMIAVGFKNEKLKPLSGKTIAEIAAMRGTSPEDTIIDLVIEDGSRVGTLYRLMNENNVARATSLPWMSFGSDAGAQAPEGAFLKSRPHPRAYGSFARVLGKYSRDEKRLSLAEAVRRMSALPAANLALRERGSLKPGYYADVVVFDPKTIADRATVENPWALATGVRDVFVNGTAALRGGEATEARPGQVVRGPGWTGWPGGGACKPGN</sequence>
<dbReference type="RefSeq" id="WP_126004300.1">
    <property type="nucleotide sequence ID" value="NZ_QQYZ01000007.1"/>
</dbReference>
<protein>
    <submittedName>
        <fullName evidence="3">D-aminoacylase</fullName>
    </submittedName>
</protein>
<name>A0A430G4E4_9SPHN</name>
<dbReference type="SUPFAM" id="SSF51338">
    <property type="entry name" value="Composite domain of metallo-dependent hydrolases"/>
    <property type="match status" value="1"/>
</dbReference>
<reference evidence="3 4" key="1">
    <citation type="submission" date="2018-07" db="EMBL/GenBank/DDBJ databases">
        <title>Genomic and Epidemiologic Investigation of an Indolent Hospital Outbreak.</title>
        <authorList>
            <person name="Johnson R.C."/>
            <person name="Deming C."/>
            <person name="Conlan S."/>
            <person name="Zellmer C.J."/>
            <person name="Michelin A.V."/>
            <person name="Lee-Lin S."/>
            <person name="Thomas P.J."/>
            <person name="Park M."/>
            <person name="Weingarten R.A."/>
            <person name="Less J."/>
            <person name="Dekker J.P."/>
            <person name="Frank K.M."/>
            <person name="Musser K.A."/>
            <person name="Mcquiston J.R."/>
            <person name="Henderson D.K."/>
            <person name="Lau A.F."/>
            <person name="Palmore T.N."/>
            <person name="Segre J.A."/>
        </authorList>
    </citation>
    <scope>NUCLEOTIDE SEQUENCE [LARGE SCALE GENOMIC DNA]</scope>
    <source>
        <strain evidence="3 4">SK-CDC1_0717</strain>
    </source>
</reference>
<dbReference type="InterPro" id="IPR013108">
    <property type="entry name" value="Amidohydro_3"/>
</dbReference>
<dbReference type="SUPFAM" id="SSF51556">
    <property type="entry name" value="Metallo-dependent hydrolases"/>
    <property type="match status" value="1"/>
</dbReference>
<feature type="chain" id="PRO_5019043829" evidence="1">
    <location>
        <begin position="23"/>
        <end position="585"/>
    </location>
</feature>
<dbReference type="PANTHER" id="PTHR11647:SF1">
    <property type="entry name" value="COLLAPSIN RESPONSE MEDIATOR PROTEIN"/>
    <property type="match status" value="1"/>
</dbReference>
<dbReference type="Proteomes" id="UP000287746">
    <property type="component" value="Unassembled WGS sequence"/>
</dbReference>
<dbReference type="InterPro" id="IPR032466">
    <property type="entry name" value="Metal_Hydrolase"/>
</dbReference>
<dbReference type="InterPro" id="IPR050378">
    <property type="entry name" value="Metallo-dep_Hydrolases_sf"/>
</dbReference>
<dbReference type="CDD" id="cd01297">
    <property type="entry name" value="D-aminoacylase"/>
    <property type="match status" value="1"/>
</dbReference>
<evidence type="ECO:0000313" key="3">
    <source>
        <dbReference type="EMBL" id="RSY86043.1"/>
    </source>
</evidence>
<dbReference type="Gene3D" id="3.20.20.140">
    <property type="entry name" value="Metal-dependent hydrolases"/>
    <property type="match status" value="2"/>
</dbReference>
<dbReference type="AlphaFoldDB" id="A0A430G4E4"/>
<dbReference type="Pfam" id="PF07969">
    <property type="entry name" value="Amidohydro_3"/>
    <property type="match status" value="1"/>
</dbReference>
<keyword evidence="1" id="KW-0732">Signal</keyword>
<dbReference type="GO" id="GO:0005829">
    <property type="term" value="C:cytosol"/>
    <property type="evidence" value="ECO:0007669"/>
    <property type="project" value="TreeGrafter"/>
</dbReference>
<dbReference type="InterPro" id="IPR011059">
    <property type="entry name" value="Metal-dep_hydrolase_composite"/>
</dbReference>
<evidence type="ECO:0000313" key="4">
    <source>
        <dbReference type="Proteomes" id="UP000287746"/>
    </source>
</evidence>